<dbReference type="InterPro" id="IPR000483">
    <property type="entry name" value="Cys-rich_flank_reg_C"/>
</dbReference>
<dbReference type="PANTHER" id="PTHR24369:SF210">
    <property type="entry name" value="CHAOPTIN-RELATED"/>
    <property type="match status" value="1"/>
</dbReference>
<dbReference type="InterPro" id="IPR050541">
    <property type="entry name" value="LRR_TM_domain-containing"/>
</dbReference>
<feature type="chain" id="PRO_5040475525" description="LRRCT domain-containing protein" evidence="4">
    <location>
        <begin position="20"/>
        <end position="433"/>
    </location>
</feature>
<dbReference type="InterPro" id="IPR001611">
    <property type="entry name" value="Leu-rich_rpt"/>
</dbReference>
<organism evidence="6 7">
    <name type="scientific">Ceutorhynchus assimilis</name>
    <name type="common">cabbage seed weevil</name>
    <dbReference type="NCBI Taxonomy" id="467358"/>
    <lineage>
        <taxon>Eukaryota</taxon>
        <taxon>Metazoa</taxon>
        <taxon>Ecdysozoa</taxon>
        <taxon>Arthropoda</taxon>
        <taxon>Hexapoda</taxon>
        <taxon>Insecta</taxon>
        <taxon>Pterygota</taxon>
        <taxon>Neoptera</taxon>
        <taxon>Endopterygota</taxon>
        <taxon>Coleoptera</taxon>
        <taxon>Polyphaga</taxon>
        <taxon>Cucujiformia</taxon>
        <taxon>Curculionidae</taxon>
        <taxon>Ceutorhynchinae</taxon>
        <taxon>Ceutorhynchus</taxon>
    </lineage>
</organism>
<dbReference type="AlphaFoldDB" id="A0A9P0DKN8"/>
<evidence type="ECO:0000313" key="6">
    <source>
        <dbReference type="EMBL" id="CAH1136099.1"/>
    </source>
</evidence>
<name>A0A9P0DKN8_9CUCU</name>
<dbReference type="GO" id="GO:0005886">
    <property type="term" value="C:plasma membrane"/>
    <property type="evidence" value="ECO:0007669"/>
    <property type="project" value="TreeGrafter"/>
</dbReference>
<dbReference type="SUPFAM" id="SSF52058">
    <property type="entry name" value="L domain-like"/>
    <property type="match status" value="1"/>
</dbReference>
<dbReference type="Gene3D" id="3.80.10.10">
    <property type="entry name" value="Ribonuclease Inhibitor"/>
    <property type="match status" value="2"/>
</dbReference>
<keyword evidence="2 4" id="KW-0732">Signal</keyword>
<evidence type="ECO:0000256" key="2">
    <source>
        <dbReference type="ARBA" id="ARBA00022729"/>
    </source>
</evidence>
<sequence length="433" mass="49768">MKIFGFALWFLFFAVSIQDDCFYENAQSLLCRKFLPTGTFPNVERLNVTQVKLEKLNFHYFQEAFPNLKSLTLIGGNVTQLKQIIMPQGPALEITVLHLSGLQITSFCDNFTNYFPNLKLLNVSGNYLSEFPKFSFENLTAVYLSENKWNCSKSLEWSLDLNKTVFKDLESLRCFKMPHSNKPILAIAKFRKITRETCTPNCTCQLIKCVTDMDSGVLEPIIEVDCSFRGFTEMPSTIPPKTKILRLEGNFIDDLSPLKTNFNYRGLLDLFLDNNIISNVNILEGSYWLTHFRYFSIRGNQISELPAYAIDNALQHNSNMPNAVRLILGENPWRCDCLFAPRFKTFLQKYASQVIDIKDIRCAKDSEHPLTPIIDLSRSSVCHSPSEYTIQEALDLLNGILAFLIVFVLSKLAYDYYYFKKTGRLPWIVTKLP</sequence>
<evidence type="ECO:0000256" key="4">
    <source>
        <dbReference type="SAM" id="SignalP"/>
    </source>
</evidence>
<feature type="signal peptide" evidence="4">
    <location>
        <begin position="1"/>
        <end position="19"/>
    </location>
</feature>
<dbReference type="PANTHER" id="PTHR24369">
    <property type="entry name" value="ANTIGEN BSP, PUTATIVE-RELATED"/>
    <property type="match status" value="1"/>
</dbReference>
<dbReference type="EMBL" id="OU892285">
    <property type="protein sequence ID" value="CAH1136099.1"/>
    <property type="molecule type" value="Genomic_DNA"/>
</dbReference>
<feature type="domain" description="LRRCT" evidence="5">
    <location>
        <begin position="331"/>
        <end position="383"/>
    </location>
</feature>
<keyword evidence="7" id="KW-1185">Reference proteome</keyword>
<dbReference type="Proteomes" id="UP001152799">
    <property type="component" value="Chromosome 9"/>
</dbReference>
<proteinExistence type="predicted"/>
<gene>
    <name evidence="6" type="ORF">CEUTPL_LOCUS14427</name>
</gene>
<evidence type="ECO:0000256" key="3">
    <source>
        <dbReference type="ARBA" id="ARBA00022737"/>
    </source>
</evidence>
<dbReference type="SMART" id="SM00082">
    <property type="entry name" value="LRRCT"/>
    <property type="match status" value="2"/>
</dbReference>
<keyword evidence="3" id="KW-0677">Repeat</keyword>
<protein>
    <recommendedName>
        <fullName evidence="5">LRRCT domain-containing protein</fullName>
    </recommendedName>
</protein>
<accession>A0A9P0DKN8</accession>
<dbReference type="OrthoDB" id="6343311at2759"/>
<evidence type="ECO:0000256" key="1">
    <source>
        <dbReference type="ARBA" id="ARBA00022614"/>
    </source>
</evidence>
<dbReference type="PROSITE" id="PS51450">
    <property type="entry name" value="LRR"/>
    <property type="match status" value="1"/>
</dbReference>
<evidence type="ECO:0000313" key="7">
    <source>
        <dbReference type="Proteomes" id="UP001152799"/>
    </source>
</evidence>
<dbReference type="InterPro" id="IPR032675">
    <property type="entry name" value="LRR_dom_sf"/>
</dbReference>
<reference evidence="6" key="1">
    <citation type="submission" date="2022-01" db="EMBL/GenBank/DDBJ databases">
        <authorList>
            <person name="King R."/>
        </authorList>
    </citation>
    <scope>NUCLEOTIDE SEQUENCE</scope>
</reference>
<evidence type="ECO:0000259" key="5">
    <source>
        <dbReference type="SMART" id="SM00082"/>
    </source>
</evidence>
<feature type="domain" description="LRRCT" evidence="5">
    <location>
        <begin position="147"/>
        <end position="199"/>
    </location>
</feature>
<keyword evidence="1" id="KW-0433">Leucine-rich repeat</keyword>